<comment type="function">
    <text evidence="7">Part of the ABC transporter complex UgpBAEC involved in sn-glycerol-3-phosphate (G3P) import. Binds G3P.</text>
</comment>
<reference evidence="8 9" key="1">
    <citation type="submission" date="2014-10" db="EMBL/GenBank/DDBJ databases">
        <title>Genome sequence of Ponticoccus sp. strain UMTAT08 isolated from clonal culture of toxic dinoflagellate Alexandrium tamiyavanichii.</title>
        <authorList>
            <person name="Gan H.Y."/>
            <person name="Muhd D.-D."/>
            <person name="Mohd Noor M.E."/>
            <person name="Yeong Y.S."/>
            <person name="Usup G."/>
        </authorList>
    </citation>
    <scope>NUCLEOTIDE SEQUENCE [LARGE SCALE GENOMIC DNA]</scope>
    <source>
        <strain evidence="8 9">UMTAT08</strain>
    </source>
</reference>
<keyword evidence="9" id="KW-1185">Reference proteome</keyword>
<dbReference type="AlphaFoldDB" id="A0A0B3RY98"/>
<dbReference type="InterPro" id="IPR050490">
    <property type="entry name" value="Bact_solute-bd_prot1"/>
</dbReference>
<comment type="subunit">
    <text evidence="3">The complex is composed of two ATP-binding proteins (UgpC), two transmembrane proteins (UgpA and UgpE) and a solute-binding protein (UgpB).</text>
</comment>
<evidence type="ECO:0000256" key="5">
    <source>
        <dbReference type="ARBA" id="ARBA00022448"/>
    </source>
</evidence>
<keyword evidence="5" id="KW-0813">Transport</keyword>
<keyword evidence="6" id="KW-0732">Signal</keyword>
<dbReference type="InterPro" id="IPR006059">
    <property type="entry name" value="SBP"/>
</dbReference>
<dbReference type="RefSeq" id="WP_043144517.1">
    <property type="nucleotide sequence ID" value="NZ_JSUQ01000016.1"/>
</dbReference>
<comment type="subcellular location">
    <subcellularLocation>
        <location evidence="1">Periplasm</location>
    </subcellularLocation>
</comment>
<protein>
    <recommendedName>
        <fullName evidence="4">sn-glycerol-3-phosphate-binding periplasmic protein UgpB</fullName>
    </recommendedName>
</protein>
<evidence type="ECO:0000256" key="6">
    <source>
        <dbReference type="ARBA" id="ARBA00022729"/>
    </source>
</evidence>
<accession>A0A0B3RY98</accession>
<evidence type="ECO:0000256" key="4">
    <source>
        <dbReference type="ARBA" id="ARBA00017470"/>
    </source>
</evidence>
<dbReference type="PANTHER" id="PTHR43649">
    <property type="entry name" value="ARABINOSE-BINDING PROTEIN-RELATED"/>
    <property type="match status" value="1"/>
</dbReference>
<evidence type="ECO:0000313" key="9">
    <source>
        <dbReference type="Proteomes" id="UP000030960"/>
    </source>
</evidence>
<dbReference type="GO" id="GO:0042597">
    <property type="term" value="C:periplasmic space"/>
    <property type="evidence" value="ECO:0007669"/>
    <property type="project" value="UniProtKB-SubCell"/>
</dbReference>
<evidence type="ECO:0000256" key="7">
    <source>
        <dbReference type="ARBA" id="ARBA00034473"/>
    </source>
</evidence>
<dbReference type="EMBL" id="JSUQ01000016">
    <property type="protein sequence ID" value="KHQ51718.1"/>
    <property type="molecule type" value="Genomic_DNA"/>
</dbReference>
<comment type="similarity">
    <text evidence="2">Belongs to the bacterial solute-binding protein 1 family.</text>
</comment>
<evidence type="ECO:0000256" key="2">
    <source>
        <dbReference type="ARBA" id="ARBA00008520"/>
    </source>
</evidence>
<dbReference type="Pfam" id="PF01547">
    <property type="entry name" value="SBP_bac_1"/>
    <property type="match status" value="1"/>
</dbReference>
<dbReference type="SUPFAM" id="SSF53850">
    <property type="entry name" value="Periplasmic binding protein-like II"/>
    <property type="match status" value="1"/>
</dbReference>
<proteinExistence type="inferred from homology"/>
<organism evidence="8 9">
    <name type="scientific">Mameliella alba</name>
    <dbReference type="NCBI Taxonomy" id="561184"/>
    <lineage>
        <taxon>Bacteria</taxon>
        <taxon>Pseudomonadati</taxon>
        <taxon>Pseudomonadota</taxon>
        <taxon>Alphaproteobacteria</taxon>
        <taxon>Rhodobacterales</taxon>
        <taxon>Roseobacteraceae</taxon>
        <taxon>Mameliella</taxon>
    </lineage>
</organism>
<dbReference type="Proteomes" id="UP000030960">
    <property type="component" value="Unassembled WGS sequence"/>
</dbReference>
<evidence type="ECO:0000256" key="1">
    <source>
        <dbReference type="ARBA" id="ARBA00004418"/>
    </source>
</evidence>
<dbReference type="PANTHER" id="PTHR43649:SF31">
    <property type="entry name" value="SN-GLYCEROL-3-PHOSPHATE-BINDING PERIPLASMIC PROTEIN UGPB"/>
    <property type="match status" value="1"/>
</dbReference>
<name>A0A0B3RY98_9RHOB</name>
<evidence type="ECO:0000313" key="8">
    <source>
        <dbReference type="EMBL" id="KHQ51718.1"/>
    </source>
</evidence>
<gene>
    <name evidence="8" type="ORF">OA50_03881</name>
</gene>
<comment type="caution">
    <text evidence="8">The sequence shown here is derived from an EMBL/GenBank/DDBJ whole genome shotgun (WGS) entry which is preliminary data.</text>
</comment>
<dbReference type="Gene3D" id="3.40.190.10">
    <property type="entry name" value="Periplasmic binding protein-like II"/>
    <property type="match status" value="2"/>
</dbReference>
<sequence length="443" mass="48002">MKHKGAIGSGFPKNLSAATLTAVAISMPAGGLLAQGASELNVQIQGGSEGKGFAKIIEMFNETHPDVTVNLQLLTGEQKTGTNLAVIGSNNAPDIAVVPLNTQVYTQALNANALMPLTDLYQNTNLDDRVGKSIVSSFYVDGTPYIVPYLTNFYNVIYANVDMFNEAGIEFPADHRIESIDQLIDWTNKFEENGHAALAIGGASGYLVSWMVDAFLPTITDEATHTNFLQSFDPNIEVTARYDGPEFTMVIETLDRLNKAGFYQNGFLAMKGDASVTEWIVGNAALALGGNFDMPLIRGGEPNFEYDWLVLPSLGVNPGRLNLYYGDAMAIPRNAKQPELAQEFLELMLSDRGQAAFLEIGLLPTVNSLSDDQLASIDPMIKAMLNDIGTNGGVVGWTSAVPGGLGQQFIEPLLQNMYVDSTTPQEIAKKLQQRLVDFRAGRY</sequence>
<evidence type="ECO:0000256" key="3">
    <source>
        <dbReference type="ARBA" id="ARBA00011557"/>
    </source>
</evidence>